<gene>
    <name evidence="1" type="ORF">SDC9_203222</name>
</gene>
<protein>
    <submittedName>
        <fullName evidence="1">Uncharacterized protein</fullName>
    </submittedName>
</protein>
<comment type="caution">
    <text evidence="1">The sequence shown here is derived from an EMBL/GenBank/DDBJ whole genome shotgun (WGS) entry which is preliminary data.</text>
</comment>
<evidence type="ECO:0000313" key="1">
    <source>
        <dbReference type="EMBL" id="MPN55538.1"/>
    </source>
</evidence>
<dbReference type="EMBL" id="VSSQ01124926">
    <property type="protein sequence ID" value="MPN55538.1"/>
    <property type="molecule type" value="Genomic_DNA"/>
</dbReference>
<name>A0A645IVU5_9ZZZZ</name>
<proteinExistence type="predicted"/>
<organism evidence="1">
    <name type="scientific">bioreactor metagenome</name>
    <dbReference type="NCBI Taxonomy" id="1076179"/>
    <lineage>
        <taxon>unclassified sequences</taxon>
        <taxon>metagenomes</taxon>
        <taxon>ecological metagenomes</taxon>
    </lineage>
</organism>
<reference evidence="1" key="1">
    <citation type="submission" date="2019-08" db="EMBL/GenBank/DDBJ databases">
        <authorList>
            <person name="Kucharzyk K."/>
            <person name="Murdoch R.W."/>
            <person name="Higgins S."/>
            <person name="Loffler F."/>
        </authorList>
    </citation>
    <scope>NUCLEOTIDE SEQUENCE</scope>
</reference>
<sequence>MNFHAFSRDVILAERIISRVESLPSFAEVKDTAKIPLMIIGAPVQEHKCGTPFYQINTVGMSLIGYNIRSHVFLMRIMGINNYFPAPPEIYRKLAPACMLFPNFPASGSIQIIDGVAVVKFSDFTHGQIRENNLKLKTSSQ</sequence>
<dbReference type="AlphaFoldDB" id="A0A645IVU5"/>
<accession>A0A645IVU5</accession>